<keyword evidence="1 2" id="KW-0732">Signal</keyword>
<gene>
    <name evidence="4" type="ORF">MUU47_08160</name>
</gene>
<feature type="signal peptide" evidence="2">
    <location>
        <begin position="1"/>
        <end position="21"/>
    </location>
</feature>
<dbReference type="Proteomes" id="UP001205357">
    <property type="component" value="Unassembled WGS sequence"/>
</dbReference>
<dbReference type="PANTHER" id="PTHR34156">
    <property type="entry name" value="OUTER MEMBRANE PROTEIN-RELATED-RELATED"/>
    <property type="match status" value="1"/>
</dbReference>
<dbReference type="InterPro" id="IPR010854">
    <property type="entry name" value="YdgH/BhsA/McbA-like_dom"/>
</dbReference>
<dbReference type="SUPFAM" id="SSF159871">
    <property type="entry name" value="YdgH-like"/>
    <property type="match status" value="1"/>
</dbReference>
<feature type="domain" description="YdgH/BhsA/McbA-like" evidence="3">
    <location>
        <begin position="35"/>
        <end position="91"/>
    </location>
</feature>
<dbReference type="RefSeq" id="WP_258987688.1">
    <property type="nucleotide sequence ID" value="NZ_JALIGE010000071.1"/>
</dbReference>
<comment type="caution">
    <text evidence="4">The sequence shown here is derived from an EMBL/GenBank/DDBJ whole genome shotgun (WGS) entry which is preliminary data.</text>
</comment>
<protein>
    <submittedName>
        <fullName evidence="4">DUF1471 domain-containing protein</fullName>
    </submittedName>
</protein>
<dbReference type="Pfam" id="PF07338">
    <property type="entry name" value="YdgH_BhsA-like"/>
    <property type="match status" value="1"/>
</dbReference>
<reference evidence="4 5" key="1">
    <citation type="submission" date="2022-04" db="EMBL/GenBank/DDBJ databases">
        <title>Proposal of a three novel species of Scandinavium, Scandinavium hiltneri, Scandinavium manionii, Scandinavium tedordense.</title>
        <authorList>
            <person name="Maddock D.W."/>
            <person name="Brady C.L."/>
            <person name="Denman S."/>
            <person name="Arnold D."/>
        </authorList>
    </citation>
    <scope>NUCLEOTIDE SEQUENCE [LARGE SCALE GENOMIC DNA]</scope>
    <source>
        <strain evidence="4 5">H11S7</strain>
    </source>
</reference>
<dbReference type="InterPro" id="IPR036275">
    <property type="entry name" value="YdgH-like_sf"/>
</dbReference>
<dbReference type="InterPro" id="IPR025543">
    <property type="entry name" value="Dodecin-like"/>
</dbReference>
<evidence type="ECO:0000256" key="1">
    <source>
        <dbReference type="ARBA" id="ARBA00022729"/>
    </source>
</evidence>
<organism evidence="4 5">
    <name type="scientific">Scandinavium hiltneri</name>
    <dbReference type="NCBI Taxonomy" id="2926519"/>
    <lineage>
        <taxon>Bacteria</taxon>
        <taxon>Pseudomonadati</taxon>
        <taxon>Pseudomonadota</taxon>
        <taxon>Gammaproteobacteria</taxon>
        <taxon>Enterobacterales</taxon>
        <taxon>Enterobacteriaceae</taxon>
        <taxon>Scandinavium</taxon>
    </lineage>
</organism>
<feature type="chain" id="PRO_5045607438" evidence="2">
    <location>
        <begin position="22"/>
        <end position="91"/>
    </location>
</feature>
<name>A0ABT2DZQ3_9ENTR</name>
<dbReference type="InterPro" id="IPR051096">
    <property type="entry name" value="BhsA/McbA_stress_biofilm_assoc"/>
</dbReference>
<sequence length="91" mass="9208">MKTTSLLTGAVFMLLSATALAAGPKQVDSDQASTLQQMGTVQISGLAGSSDDAIHALKAKAAQENAGHYQIVGLGNSGDSSLWGGTAIIYK</sequence>
<dbReference type="Gene3D" id="3.30.1660.10">
    <property type="entry name" value="Flavin-binding protein dodecin"/>
    <property type="match status" value="1"/>
</dbReference>
<evidence type="ECO:0000313" key="5">
    <source>
        <dbReference type="Proteomes" id="UP001205357"/>
    </source>
</evidence>
<accession>A0ABT2DZQ3</accession>
<proteinExistence type="predicted"/>
<keyword evidence="5" id="KW-1185">Reference proteome</keyword>
<dbReference type="EMBL" id="JALIGE010000071">
    <property type="protein sequence ID" value="MCS2161099.1"/>
    <property type="molecule type" value="Genomic_DNA"/>
</dbReference>
<evidence type="ECO:0000313" key="4">
    <source>
        <dbReference type="EMBL" id="MCS2161099.1"/>
    </source>
</evidence>
<evidence type="ECO:0000256" key="2">
    <source>
        <dbReference type="SAM" id="SignalP"/>
    </source>
</evidence>
<evidence type="ECO:0000259" key="3">
    <source>
        <dbReference type="Pfam" id="PF07338"/>
    </source>
</evidence>